<evidence type="ECO:0000313" key="1">
    <source>
        <dbReference type="EMBL" id="QCP34666.1"/>
    </source>
</evidence>
<dbReference type="EMBL" id="CP040058">
    <property type="protein sequence ID" value="QCP34666.1"/>
    <property type="molecule type" value="Genomic_DNA"/>
</dbReference>
<proteinExistence type="predicted"/>
<dbReference type="AlphaFoldDB" id="A0A4P8IB41"/>
<accession>A0A4P8IB41</accession>
<organism evidence="1 2">
    <name type="scientific">Anaerostipes rhamnosivorans</name>
    <dbReference type="NCBI Taxonomy" id="1229621"/>
    <lineage>
        <taxon>Bacteria</taxon>
        <taxon>Bacillati</taxon>
        <taxon>Bacillota</taxon>
        <taxon>Clostridia</taxon>
        <taxon>Lachnospirales</taxon>
        <taxon>Lachnospiraceae</taxon>
        <taxon>Anaerostipes</taxon>
    </lineage>
</organism>
<evidence type="ECO:0000313" key="2">
    <source>
        <dbReference type="Proteomes" id="UP000298653"/>
    </source>
</evidence>
<protein>
    <submittedName>
        <fullName evidence="1">Uncharacterized protein</fullName>
    </submittedName>
</protein>
<keyword evidence="2" id="KW-1185">Reference proteome</keyword>
<gene>
    <name evidence="1" type="ORF">AR1Y2_1212</name>
</gene>
<sequence length="43" mass="5124">MDRDGGFLLHRKALRSHFVLSAAPPYAVSFFTFYEGRFYIYEF</sequence>
<dbReference type="Proteomes" id="UP000298653">
    <property type="component" value="Chromosome"/>
</dbReference>
<name>A0A4P8IB41_9FIRM</name>
<dbReference type="KEGG" id="arf:AR1Y2_1212"/>
<reference evidence="1 2" key="1">
    <citation type="submission" date="2019-05" db="EMBL/GenBank/DDBJ databases">
        <title>Complete genome sequencing of Anaerostipes rhamnosivorans.</title>
        <authorList>
            <person name="Bui T.P.N."/>
            <person name="de Vos W.M."/>
        </authorList>
    </citation>
    <scope>NUCLEOTIDE SEQUENCE [LARGE SCALE GENOMIC DNA]</scope>
    <source>
        <strain evidence="1 2">1y2</strain>
    </source>
</reference>